<evidence type="ECO:0000313" key="1">
    <source>
        <dbReference type="EMBL" id="KAK7326157.1"/>
    </source>
</evidence>
<comment type="caution">
    <text evidence="1">The sequence shown here is derived from an EMBL/GenBank/DDBJ whole genome shotgun (WGS) entry which is preliminary data.</text>
</comment>
<organism evidence="1 2">
    <name type="scientific">Phaseolus coccineus</name>
    <name type="common">Scarlet runner bean</name>
    <name type="synonym">Phaseolus multiflorus</name>
    <dbReference type="NCBI Taxonomy" id="3886"/>
    <lineage>
        <taxon>Eukaryota</taxon>
        <taxon>Viridiplantae</taxon>
        <taxon>Streptophyta</taxon>
        <taxon>Embryophyta</taxon>
        <taxon>Tracheophyta</taxon>
        <taxon>Spermatophyta</taxon>
        <taxon>Magnoliopsida</taxon>
        <taxon>eudicotyledons</taxon>
        <taxon>Gunneridae</taxon>
        <taxon>Pentapetalae</taxon>
        <taxon>rosids</taxon>
        <taxon>fabids</taxon>
        <taxon>Fabales</taxon>
        <taxon>Fabaceae</taxon>
        <taxon>Papilionoideae</taxon>
        <taxon>50 kb inversion clade</taxon>
        <taxon>NPAAA clade</taxon>
        <taxon>indigoferoid/millettioid clade</taxon>
        <taxon>Phaseoleae</taxon>
        <taxon>Phaseolus</taxon>
    </lineage>
</organism>
<accession>A0AAN9KYS4</accession>
<dbReference type="AlphaFoldDB" id="A0AAN9KYS4"/>
<dbReference type="InterPro" id="IPR029033">
    <property type="entry name" value="His_PPase_superfam"/>
</dbReference>
<dbReference type="SUPFAM" id="SSF53254">
    <property type="entry name" value="Phosphoglycerate mutase-like"/>
    <property type="match status" value="1"/>
</dbReference>
<reference evidence="1 2" key="1">
    <citation type="submission" date="2024-01" db="EMBL/GenBank/DDBJ databases">
        <title>The genomes of 5 underutilized Papilionoideae crops provide insights into root nodulation and disease resistanc.</title>
        <authorList>
            <person name="Jiang F."/>
        </authorList>
    </citation>
    <scope>NUCLEOTIDE SEQUENCE [LARGE SCALE GENOMIC DNA]</scope>
    <source>
        <strain evidence="1">JINMINGXINNONG_FW02</strain>
        <tissue evidence="1">Leaves</tissue>
    </source>
</reference>
<dbReference type="EMBL" id="JAYMYR010000076">
    <property type="protein sequence ID" value="KAK7326157.1"/>
    <property type="molecule type" value="Genomic_DNA"/>
</dbReference>
<gene>
    <name evidence="1" type="ORF">VNO80_33232</name>
</gene>
<evidence type="ECO:0000313" key="2">
    <source>
        <dbReference type="Proteomes" id="UP001374584"/>
    </source>
</evidence>
<dbReference type="Proteomes" id="UP001374584">
    <property type="component" value="Unassembled WGS sequence"/>
</dbReference>
<proteinExistence type="predicted"/>
<keyword evidence="2" id="KW-1185">Reference proteome</keyword>
<sequence length="120" mass="13914">MCRHRSCIRPCRGQSCYCTLMHGRIGRLAHLHDKGKSGAPSDRRLSAASRNTGDALHVVFSRFFASFHRAYQVRMVKRRMPRVYLVRHGETEWSLNGRHVSAFRSLRAIAQADFMVDRRE</sequence>
<evidence type="ECO:0008006" key="3">
    <source>
        <dbReference type="Google" id="ProtNLM"/>
    </source>
</evidence>
<protein>
    <recommendedName>
        <fullName evidence="3">Histidine phosphatase family protein</fullName>
    </recommendedName>
</protein>
<name>A0AAN9KYS4_PHACN</name>